<protein>
    <submittedName>
        <fullName evidence="10">BH4_AAA_HYDROXYL_2 domain-containing protein</fullName>
    </submittedName>
</protein>
<dbReference type="PRINTS" id="PR00372">
    <property type="entry name" value="FYWHYDRXLASE"/>
</dbReference>
<evidence type="ECO:0000256" key="8">
    <source>
        <dbReference type="PIRSR" id="PIRSR601273-2"/>
    </source>
</evidence>
<keyword evidence="4" id="KW-0560">Oxidoreductase</keyword>
<dbReference type="Pfam" id="PF00351">
    <property type="entry name" value="Biopterin_H"/>
    <property type="match status" value="1"/>
</dbReference>
<feature type="domain" description="Biopterin-dependent aromatic amino acid hydroxylase family profile" evidence="9">
    <location>
        <begin position="84"/>
        <end position="429"/>
    </location>
</feature>
<evidence type="ECO:0000256" key="6">
    <source>
        <dbReference type="ARBA" id="ARBA00023033"/>
    </source>
</evidence>
<feature type="binding site" evidence="7">
    <location>
        <position position="267"/>
    </location>
    <ligand>
        <name>Fe cation</name>
        <dbReference type="ChEBI" id="CHEBI:24875"/>
    </ligand>
</feature>
<evidence type="ECO:0000259" key="9">
    <source>
        <dbReference type="PROSITE" id="PS51410"/>
    </source>
</evidence>
<evidence type="ECO:0000256" key="1">
    <source>
        <dbReference type="ARBA" id="ARBA00001954"/>
    </source>
</evidence>
<sequence>MDLNGTTKIAFVINKEASVSEFSAVLQKLQELNVGVAGIKAKASGETVVYSKPFSRCQSEVMQSLQAACKDVIGRVTVEAAESQNSLPIIKVMKMVPWFPRHISELDVVSNNVFMYGKHLDADHPSFKDEAYRMRRIELANMAFKYSYGQPLPRIEYTKEERETWGTVYRELLQLYQTHACKEYLENIPLLQKYAGREDDLPQLEDVSTFLKRQSGFTLRPVAGYISARDFLKALAFRVFYCTQYIRHSADPFYTPEPDCIHELMGHVPLLANPEFARFSQELGLASLGASEEDVKQLATLYFFTAEFGICEQEGQLRAYGAGLLSSAAELKHALSDAAVRRPFQPDEVVKTECMVTTYQNVYFTSSSLKEAQDKLNHFIQRIKRPWPIHYNAYTESIEVVEGPHQVLSLIDDIESQLFSVRAALNQFVACQGEDPLVAWRMAAPEVMP</sequence>
<dbReference type="GO" id="GO:0009072">
    <property type="term" value="P:aromatic amino acid metabolic process"/>
    <property type="evidence" value="ECO:0007669"/>
    <property type="project" value="InterPro"/>
</dbReference>
<dbReference type="PROSITE" id="PS00367">
    <property type="entry name" value="BH4_AAA_HYDROXYL_1"/>
    <property type="match status" value="1"/>
</dbReference>
<dbReference type="GO" id="GO:0043005">
    <property type="term" value="C:neuron projection"/>
    <property type="evidence" value="ECO:0007669"/>
    <property type="project" value="TreeGrafter"/>
</dbReference>
<evidence type="ECO:0000256" key="7">
    <source>
        <dbReference type="PIRSR" id="PIRSR000336-1"/>
    </source>
</evidence>
<dbReference type="InterPro" id="IPR019774">
    <property type="entry name" value="Aromatic-AA_hydroxylase_C"/>
</dbReference>
<dbReference type="WBParaSite" id="MCU_005914-RA">
    <property type="protein sequence ID" value="MCU_005914-RA"/>
    <property type="gene ID" value="MCU_005914"/>
</dbReference>
<dbReference type="Gene3D" id="1.10.800.10">
    <property type="entry name" value="Aromatic amino acid hydroxylase"/>
    <property type="match status" value="1"/>
</dbReference>
<comment type="cofactor">
    <cofactor evidence="1 8">
        <name>Fe(2+)</name>
        <dbReference type="ChEBI" id="CHEBI:29033"/>
    </cofactor>
</comment>
<evidence type="ECO:0000256" key="5">
    <source>
        <dbReference type="ARBA" id="ARBA00023004"/>
    </source>
</evidence>
<evidence type="ECO:0000256" key="3">
    <source>
        <dbReference type="ARBA" id="ARBA00022723"/>
    </source>
</evidence>
<name>A0A5K3F6I9_MESCO</name>
<dbReference type="PANTHER" id="PTHR11473">
    <property type="entry name" value="AROMATIC AMINO ACID HYDROXYLASE"/>
    <property type="match status" value="1"/>
</dbReference>
<dbReference type="PIRSF" id="PIRSF000336">
    <property type="entry name" value="TH"/>
    <property type="match status" value="1"/>
</dbReference>
<dbReference type="GO" id="GO:0004510">
    <property type="term" value="F:tryptophan 5-monooxygenase activity"/>
    <property type="evidence" value="ECO:0007669"/>
    <property type="project" value="TreeGrafter"/>
</dbReference>
<dbReference type="InterPro" id="IPR018301">
    <property type="entry name" value="ArAA_hydroxylase_Fe/CU_BS"/>
</dbReference>
<keyword evidence="6" id="KW-0503">Monooxygenase</keyword>
<comment type="similarity">
    <text evidence="2">Belongs to the biopterin-dependent aromatic amino acid hydroxylase family.</text>
</comment>
<feature type="binding site" evidence="7">
    <location>
        <position position="307"/>
    </location>
    <ligand>
        <name>Fe cation</name>
        <dbReference type="ChEBI" id="CHEBI:24875"/>
    </ligand>
</feature>
<dbReference type="PANTHER" id="PTHR11473:SF16">
    <property type="entry name" value="TRYPTOPHAN 5-HYDROXYLASE 2"/>
    <property type="match status" value="1"/>
</dbReference>
<evidence type="ECO:0000256" key="2">
    <source>
        <dbReference type="ARBA" id="ARBA00009712"/>
    </source>
</evidence>
<reference evidence="10" key="1">
    <citation type="submission" date="2019-11" db="UniProtKB">
        <authorList>
            <consortium name="WormBaseParasite"/>
        </authorList>
    </citation>
    <scope>IDENTIFICATION</scope>
</reference>
<keyword evidence="5 7" id="KW-0408">Iron</keyword>
<dbReference type="InterPro" id="IPR019773">
    <property type="entry name" value="Tyrosine_3-monooxygenase-like"/>
</dbReference>
<dbReference type="AlphaFoldDB" id="A0A5K3F6I9"/>
<evidence type="ECO:0000256" key="4">
    <source>
        <dbReference type="ARBA" id="ARBA00023002"/>
    </source>
</evidence>
<keyword evidence="3 7" id="KW-0479">Metal-binding</keyword>
<dbReference type="InterPro" id="IPR001273">
    <property type="entry name" value="ArAA_hydroxylase"/>
</dbReference>
<dbReference type="SUPFAM" id="SSF56534">
    <property type="entry name" value="Aromatic aminoacid monoxygenases, catalytic and oligomerization domains"/>
    <property type="match status" value="1"/>
</dbReference>
<dbReference type="InterPro" id="IPR036329">
    <property type="entry name" value="Aro-AA_hydroxylase_C_sf"/>
</dbReference>
<dbReference type="InterPro" id="IPR036951">
    <property type="entry name" value="ArAA_hydroxylase_sf"/>
</dbReference>
<accession>A0A5K3F6I9</accession>
<organism evidence="10">
    <name type="scientific">Mesocestoides corti</name>
    <name type="common">Flatworm</name>
    <dbReference type="NCBI Taxonomy" id="53468"/>
    <lineage>
        <taxon>Eukaryota</taxon>
        <taxon>Metazoa</taxon>
        <taxon>Spiralia</taxon>
        <taxon>Lophotrochozoa</taxon>
        <taxon>Platyhelminthes</taxon>
        <taxon>Cestoda</taxon>
        <taxon>Eucestoda</taxon>
        <taxon>Cyclophyllidea</taxon>
        <taxon>Mesocestoididae</taxon>
        <taxon>Mesocestoides</taxon>
    </lineage>
</organism>
<proteinExistence type="inferred from homology"/>
<dbReference type="PROSITE" id="PS51410">
    <property type="entry name" value="BH4_AAA_HYDROXYL_2"/>
    <property type="match status" value="1"/>
</dbReference>
<dbReference type="GO" id="GO:0005506">
    <property type="term" value="F:iron ion binding"/>
    <property type="evidence" value="ECO:0007669"/>
    <property type="project" value="InterPro"/>
</dbReference>
<feature type="binding site" evidence="7">
    <location>
        <position position="262"/>
    </location>
    <ligand>
        <name>Fe cation</name>
        <dbReference type="ChEBI" id="CHEBI:24875"/>
    </ligand>
</feature>
<evidence type="ECO:0000313" key="10">
    <source>
        <dbReference type="WBParaSite" id="MCU_005914-RA"/>
    </source>
</evidence>